<dbReference type="OrthoDB" id="157052at2"/>
<dbReference type="EMBL" id="FOJN01000010">
    <property type="protein sequence ID" value="SFA56158.1"/>
    <property type="molecule type" value="Genomic_DNA"/>
</dbReference>
<dbReference type="AlphaFoldDB" id="A0A1I0TWM7"/>
<dbReference type="Proteomes" id="UP000182054">
    <property type="component" value="Unassembled WGS sequence"/>
</dbReference>
<dbReference type="Pfam" id="PF21863">
    <property type="entry name" value="HTH_67"/>
    <property type="match status" value="1"/>
</dbReference>
<dbReference type="GeneID" id="85486518"/>
<reference evidence="1 2" key="1">
    <citation type="submission" date="2016-10" db="EMBL/GenBank/DDBJ databases">
        <authorList>
            <person name="de Groot N.N."/>
        </authorList>
    </citation>
    <scope>NUCLEOTIDE SEQUENCE [LARGE SCALE GENOMIC DNA]</scope>
    <source>
        <strain evidence="1 2">DSM 44908</strain>
    </source>
</reference>
<evidence type="ECO:0008006" key="3">
    <source>
        <dbReference type="Google" id="ProtNLM"/>
    </source>
</evidence>
<dbReference type="InterPro" id="IPR054058">
    <property type="entry name" value="HTH_67"/>
</dbReference>
<protein>
    <recommendedName>
        <fullName evidence="3">SalK</fullName>
    </recommendedName>
</protein>
<dbReference type="NCBIfam" id="NF047719">
    <property type="entry name" value="SCO6745_fam_HTH"/>
    <property type="match status" value="1"/>
</dbReference>
<name>A0A1I0TWM7_9NOCA</name>
<organism evidence="1 2">
    <name type="scientific">Rhodococcoides kroppenstedtii</name>
    <dbReference type="NCBI Taxonomy" id="293050"/>
    <lineage>
        <taxon>Bacteria</taxon>
        <taxon>Bacillati</taxon>
        <taxon>Actinomycetota</taxon>
        <taxon>Actinomycetes</taxon>
        <taxon>Mycobacteriales</taxon>
        <taxon>Nocardiaceae</taxon>
        <taxon>Rhodococcoides</taxon>
    </lineage>
</organism>
<dbReference type="RefSeq" id="WP_068365607.1">
    <property type="nucleotide sequence ID" value="NZ_FOJN01000010.1"/>
</dbReference>
<proteinExistence type="predicted"/>
<sequence>MTSALARLAYSTLEPYHVAAYFNPDLPNAYSDTGLDGHAFYVGARGAPLGPCVPAVVSSTFYNFSPALIAAAWPAAVEAGLERVSDRRWAALDTVLADALGERAGDPHLAELARRLHEIGDRADFAGRPLSAAWHAASHPNAPHLALWHAIAVLREWRGDGHLAALVDAELDPTEAVVFHEAQHPDPAGRRTLGRRITQITRGWSDEQWGAAIERLRTRGLLEPDAEALSEGGVELDRRIEERTDRLAASIWRDVPDAEDLLTSARPYVKAVIAAGFLPGTKKKS</sequence>
<accession>A0A1I0TWM7</accession>
<evidence type="ECO:0000313" key="2">
    <source>
        <dbReference type="Proteomes" id="UP000182054"/>
    </source>
</evidence>
<gene>
    <name evidence="1" type="ORF">SAMN05444374_11078</name>
</gene>
<evidence type="ECO:0000313" key="1">
    <source>
        <dbReference type="EMBL" id="SFA56158.1"/>
    </source>
</evidence>